<dbReference type="SUPFAM" id="SSF53448">
    <property type="entry name" value="Nucleotide-diphospho-sugar transferases"/>
    <property type="match status" value="1"/>
</dbReference>
<evidence type="ECO:0000259" key="2">
    <source>
        <dbReference type="Pfam" id="PF00535"/>
    </source>
</evidence>
<gene>
    <name evidence="3" type="ORF">EJC50_01580</name>
</gene>
<dbReference type="OrthoDB" id="396512at2"/>
<feature type="domain" description="Glycosyltransferase 2-like" evidence="2">
    <location>
        <begin position="8"/>
        <end position="135"/>
    </location>
</feature>
<dbReference type="EMBL" id="CP034437">
    <property type="protein sequence ID" value="AZN38503.1"/>
    <property type="molecule type" value="Genomic_DNA"/>
</dbReference>
<reference evidence="4" key="1">
    <citation type="submission" date="2018-12" db="EMBL/GenBank/DDBJ databases">
        <title>Genome sequence of Peanibacillus sp.</title>
        <authorList>
            <person name="Subramani G."/>
            <person name="Srinivasan S."/>
            <person name="Kim M.K."/>
        </authorList>
    </citation>
    <scope>NUCLEOTIDE SEQUENCE [LARGE SCALE GENOMIC DNA]</scope>
    <source>
        <strain evidence="4">18JY67-1</strain>
    </source>
</reference>
<proteinExistence type="inferred from homology"/>
<keyword evidence="4" id="KW-1185">Reference proteome</keyword>
<protein>
    <submittedName>
        <fullName evidence="3">Glycosyltransferase</fullName>
    </submittedName>
</protein>
<dbReference type="PANTHER" id="PTHR22916:SF3">
    <property type="entry name" value="UDP-GLCNAC:BETAGAL BETA-1,3-N-ACETYLGLUCOSAMINYLTRANSFERASE-LIKE PROTEIN 1"/>
    <property type="match status" value="1"/>
</dbReference>
<dbReference type="Pfam" id="PF00535">
    <property type="entry name" value="Glycos_transf_2"/>
    <property type="match status" value="1"/>
</dbReference>
<organism evidence="3 4">
    <name type="scientific">Paenibacillus albus</name>
    <dbReference type="NCBI Taxonomy" id="2495582"/>
    <lineage>
        <taxon>Bacteria</taxon>
        <taxon>Bacillati</taxon>
        <taxon>Bacillota</taxon>
        <taxon>Bacilli</taxon>
        <taxon>Bacillales</taxon>
        <taxon>Paenibacillaceae</taxon>
        <taxon>Paenibacillus</taxon>
    </lineage>
</organism>
<dbReference type="GO" id="GO:0016758">
    <property type="term" value="F:hexosyltransferase activity"/>
    <property type="evidence" value="ECO:0007669"/>
    <property type="project" value="UniProtKB-ARBA"/>
</dbReference>
<dbReference type="Proteomes" id="UP000272528">
    <property type="component" value="Chromosome"/>
</dbReference>
<dbReference type="AlphaFoldDB" id="A0A3S8ZYC8"/>
<dbReference type="PANTHER" id="PTHR22916">
    <property type="entry name" value="GLYCOSYLTRANSFERASE"/>
    <property type="match status" value="1"/>
</dbReference>
<comment type="similarity">
    <text evidence="1">Belongs to the glycosyltransferase 2 family.</text>
</comment>
<name>A0A3S8ZYC8_9BACL</name>
<dbReference type="InterPro" id="IPR029044">
    <property type="entry name" value="Nucleotide-diphossugar_trans"/>
</dbReference>
<dbReference type="Gene3D" id="3.90.550.10">
    <property type="entry name" value="Spore Coat Polysaccharide Biosynthesis Protein SpsA, Chain A"/>
    <property type="match status" value="1"/>
</dbReference>
<dbReference type="CDD" id="cd06433">
    <property type="entry name" value="GT_2_WfgS_like"/>
    <property type="match status" value="1"/>
</dbReference>
<dbReference type="InterPro" id="IPR001173">
    <property type="entry name" value="Glyco_trans_2-like"/>
</dbReference>
<evidence type="ECO:0000313" key="4">
    <source>
        <dbReference type="Proteomes" id="UP000272528"/>
    </source>
</evidence>
<keyword evidence="3" id="KW-0808">Transferase</keyword>
<dbReference type="Gene3D" id="3.40.50.720">
    <property type="entry name" value="NAD(P)-binding Rossmann-like Domain"/>
    <property type="match status" value="1"/>
</dbReference>
<dbReference type="KEGG" id="palb:EJC50_01580"/>
<evidence type="ECO:0000313" key="3">
    <source>
        <dbReference type="EMBL" id="AZN38503.1"/>
    </source>
</evidence>
<evidence type="ECO:0000256" key="1">
    <source>
        <dbReference type="ARBA" id="ARBA00006739"/>
    </source>
</evidence>
<dbReference type="RefSeq" id="WP_126011676.1">
    <property type="nucleotide sequence ID" value="NZ_CP034437.1"/>
</dbReference>
<sequence>MRDYPKISVITATFNSEKFVEIAVKSLIAQTYPNIEYIIVDGASEDRTLEVIERYRKHIDIVISEPDNGVYDAFNKGIKVASGDIIYFLNSDDYLADERVISDVAILFSEQPYLKIIYGNVVVHDIGNYNQVIGKKLTLSDFKEGQMCPHQGVFVKKELFESHGYFRTDIWGVGDFDFMIRCFQSDERNALYYNRIIAYYRLMGESGDPINTNRLQAMKMTVIKQHFGELVQDYEKQLDVNGYYRLWLDRLLLTGNGITSGLSLRLSNKKIAIYGTMKTAQYLIEDCKRNGIEVVVLLDGNPNMQSQIVRDVQVVQPSWIMGHRDQVDAIVLSQESPISENKVREKLAELTVDPNMIYSWRELVRLQESYSH</sequence>
<accession>A0A3S8ZYC8</accession>